<reference evidence="2 3" key="1">
    <citation type="journal article" date="2019" name="Genome Biol. Evol.">
        <title>Insights into the evolution of the New World diploid cottons (Gossypium, subgenus Houzingenia) based on genome sequencing.</title>
        <authorList>
            <person name="Grover C.E."/>
            <person name="Arick M.A. 2nd"/>
            <person name="Thrash A."/>
            <person name="Conover J.L."/>
            <person name="Sanders W.S."/>
            <person name="Peterson D.G."/>
            <person name="Frelichowski J.E."/>
            <person name="Scheffler J.A."/>
            <person name="Scheffler B.E."/>
            <person name="Wendel J.F."/>
        </authorList>
    </citation>
    <scope>NUCLEOTIDE SEQUENCE [LARGE SCALE GENOMIC DNA]</scope>
    <source>
        <strain evidence="2">1</strain>
        <tissue evidence="2">Leaf</tissue>
    </source>
</reference>
<feature type="region of interest" description="Disordered" evidence="1">
    <location>
        <begin position="1"/>
        <end position="26"/>
    </location>
</feature>
<dbReference type="OrthoDB" id="1734008at2759"/>
<dbReference type="PANTHER" id="PTHR33144">
    <property type="entry name" value="OS10G0409366 PROTEIN-RELATED"/>
    <property type="match status" value="1"/>
</dbReference>
<dbReference type="Proteomes" id="UP000593576">
    <property type="component" value="Unassembled WGS sequence"/>
</dbReference>
<keyword evidence="3" id="KW-1185">Reference proteome</keyword>
<evidence type="ECO:0000313" key="3">
    <source>
        <dbReference type="Proteomes" id="UP000593576"/>
    </source>
</evidence>
<gene>
    <name evidence="2" type="ORF">Goshw_021417</name>
</gene>
<dbReference type="PANTHER" id="PTHR33144:SF46">
    <property type="entry name" value="OS04G0610000 PROTEIN"/>
    <property type="match status" value="1"/>
</dbReference>
<protein>
    <submittedName>
        <fullName evidence="2">Uncharacterized protein</fullName>
    </submittedName>
</protein>
<accession>A0A7J9MZI3</accession>
<sequence length="117" mass="13252">MSRRRLRDLSIIQNPPNSKETNSDQQTAIGSLNVLNTVDEPVEIQRRTLLKDLYDLNSIERVKVSRNNHGQPIGSEAQLLAGYLGIIARNANLLPINYESWHHIPNSNKNEAIDNIK</sequence>
<organism evidence="2 3">
    <name type="scientific">Gossypium schwendimanii</name>
    <name type="common">Cotton</name>
    <dbReference type="NCBI Taxonomy" id="34291"/>
    <lineage>
        <taxon>Eukaryota</taxon>
        <taxon>Viridiplantae</taxon>
        <taxon>Streptophyta</taxon>
        <taxon>Embryophyta</taxon>
        <taxon>Tracheophyta</taxon>
        <taxon>Spermatophyta</taxon>
        <taxon>Magnoliopsida</taxon>
        <taxon>eudicotyledons</taxon>
        <taxon>Gunneridae</taxon>
        <taxon>Pentapetalae</taxon>
        <taxon>rosids</taxon>
        <taxon>malvids</taxon>
        <taxon>Malvales</taxon>
        <taxon>Malvaceae</taxon>
        <taxon>Malvoideae</taxon>
        <taxon>Gossypium</taxon>
    </lineage>
</organism>
<evidence type="ECO:0000256" key="1">
    <source>
        <dbReference type="SAM" id="MobiDB-lite"/>
    </source>
</evidence>
<feature type="non-terminal residue" evidence="2">
    <location>
        <position position="1"/>
    </location>
</feature>
<proteinExistence type="predicted"/>
<feature type="compositionally biased region" description="Polar residues" evidence="1">
    <location>
        <begin position="11"/>
        <end position="26"/>
    </location>
</feature>
<comment type="caution">
    <text evidence="2">The sequence shown here is derived from an EMBL/GenBank/DDBJ whole genome shotgun (WGS) entry which is preliminary data.</text>
</comment>
<name>A0A7J9MZI3_GOSSC</name>
<dbReference type="EMBL" id="JABFAF010264959">
    <property type="protein sequence ID" value="MBA0876441.1"/>
    <property type="molecule type" value="Genomic_DNA"/>
</dbReference>
<evidence type="ECO:0000313" key="2">
    <source>
        <dbReference type="EMBL" id="MBA0876441.1"/>
    </source>
</evidence>
<dbReference type="AlphaFoldDB" id="A0A7J9MZI3"/>